<accession>A0A0F9TT91</accession>
<name>A0A0F9TT91_9ZZZZ</name>
<gene>
    <name evidence="2" type="ORF">LCGC14_0352780</name>
</gene>
<evidence type="ECO:0000313" key="2">
    <source>
        <dbReference type="EMBL" id="KKN78177.1"/>
    </source>
</evidence>
<sequence length="129" mass="14164">MAKNNRASGPGGPIATGVKKRMGRNTRTGGFVEDLEAHSRHTMIVQVRSPDEVAQTSIRSDRDVRPGKAIERVEAVMRGAAEGGLTLGKDRPYRRACQRGADRRSEGSDRTPVRYRTHRVRAGERGARG</sequence>
<feature type="region of interest" description="Disordered" evidence="1">
    <location>
        <begin position="84"/>
        <end position="129"/>
    </location>
</feature>
<dbReference type="AlphaFoldDB" id="A0A0F9TT91"/>
<proteinExistence type="predicted"/>
<dbReference type="EMBL" id="LAZR01000267">
    <property type="protein sequence ID" value="KKN78177.1"/>
    <property type="molecule type" value="Genomic_DNA"/>
</dbReference>
<reference evidence="2" key="1">
    <citation type="journal article" date="2015" name="Nature">
        <title>Complex archaea that bridge the gap between prokaryotes and eukaryotes.</title>
        <authorList>
            <person name="Spang A."/>
            <person name="Saw J.H."/>
            <person name="Jorgensen S.L."/>
            <person name="Zaremba-Niedzwiedzka K."/>
            <person name="Martijn J."/>
            <person name="Lind A.E."/>
            <person name="van Eijk R."/>
            <person name="Schleper C."/>
            <person name="Guy L."/>
            <person name="Ettema T.J."/>
        </authorList>
    </citation>
    <scope>NUCLEOTIDE SEQUENCE</scope>
</reference>
<organism evidence="2">
    <name type="scientific">marine sediment metagenome</name>
    <dbReference type="NCBI Taxonomy" id="412755"/>
    <lineage>
        <taxon>unclassified sequences</taxon>
        <taxon>metagenomes</taxon>
        <taxon>ecological metagenomes</taxon>
    </lineage>
</organism>
<feature type="region of interest" description="Disordered" evidence="1">
    <location>
        <begin position="1"/>
        <end position="31"/>
    </location>
</feature>
<evidence type="ECO:0000256" key="1">
    <source>
        <dbReference type="SAM" id="MobiDB-lite"/>
    </source>
</evidence>
<protein>
    <submittedName>
        <fullName evidence="2">Uncharacterized protein</fullName>
    </submittedName>
</protein>
<comment type="caution">
    <text evidence="2">The sequence shown here is derived from an EMBL/GenBank/DDBJ whole genome shotgun (WGS) entry which is preliminary data.</text>
</comment>
<feature type="compositionally biased region" description="Basic and acidic residues" evidence="1">
    <location>
        <begin position="100"/>
        <end position="112"/>
    </location>
</feature>